<comment type="caution">
    <text evidence="3">The sequence shown here is derived from an EMBL/GenBank/DDBJ whole genome shotgun (WGS) entry which is preliminary data.</text>
</comment>
<evidence type="ECO:0000313" key="3">
    <source>
        <dbReference type="EMBL" id="KAK2648452.1"/>
    </source>
</evidence>
<dbReference type="GO" id="GO:0016859">
    <property type="term" value="F:cis-trans isomerase activity"/>
    <property type="evidence" value="ECO:0007669"/>
    <property type="project" value="TreeGrafter"/>
</dbReference>
<gene>
    <name evidence="3" type="ORF">Ddye_015941</name>
</gene>
<keyword evidence="4" id="KW-1185">Reference proteome</keyword>
<dbReference type="AlphaFoldDB" id="A0AAD9WZS5"/>
<dbReference type="GO" id="GO:0005506">
    <property type="term" value="F:iron ion binding"/>
    <property type="evidence" value="ECO:0007669"/>
    <property type="project" value="InterPro"/>
</dbReference>
<evidence type="ECO:0000313" key="4">
    <source>
        <dbReference type="Proteomes" id="UP001280121"/>
    </source>
</evidence>
<sequence>MLFNAPFHLIVTYNSCFISLMEARLVPQNRSVLTALAAGRRRPIRKPGIVAVLTSGAGGISTAQSSNGRSSTGTAKVMLTERTVYNDNWFDRIAINHLSRSVQAATGLRNSKSGYESLVEAATAVSRNSNTNQQRELVIQALDKAFPSPILSLMRKMLPQSKFTREFFAAFTTVFFVWLMGPCEVKESTEINGTKEKNVVHVKKCRFLEETNCIGMCTNLCKMPSQTFIKNTLGMPVNMIPNFDDMSCEMIFGQEPPSPSDDPAFKQPCYKLCKANQKHSTKCDSRELCCGLASATTKEEGKELCWGLTSTIAGEGGKRIPRESHYPPMSSRCLPHHQWTSVEDSKLVECLVDLTNCEKWKTDNGTFKPGFLQQMEKMMSDKIPVFGKDHANGQGSMEFFKTVEEIGNEDDQHNEFDPLYPSNELNGNANMSSTSTPLTQSSKKGKKRSMNEDPIVDFLKDSVKEFGNMQTVASDSIKRLADCFQFEADSASRRIKVFEELKKIDGMTNAQRVKVGQLLVYDQTNIDYFFTLDEEFKLDFLLSLLE</sequence>
<proteinExistence type="predicted"/>
<name>A0AAD9WZS5_9ROSI</name>
<dbReference type="InterPro" id="IPR038938">
    <property type="entry name" value="D27-like"/>
</dbReference>
<evidence type="ECO:0000259" key="2">
    <source>
        <dbReference type="Pfam" id="PF13225"/>
    </source>
</evidence>
<dbReference type="PANTHER" id="PTHR33591">
    <property type="entry name" value="BETA-CAROTENE ISOMERASE D27"/>
    <property type="match status" value="1"/>
</dbReference>
<dbReference type="Proteomes" id="UP001280121">
    <property type="component" value="Unassembled WGS sequence"/>
</dbReference>
<accession>A0AAD9WZS5</accession>
<feature type="region of interest" description="Disordered" evidence="1">
    <location>
        <begin position="411"/>
        <end position="449"/>
    </location>
</feature>
<dbReference type="GO" id="GO:1901601">
    <property type="term" value="P:strigolactone biosynthetic process"/>
    <property type="evidence" value="ECO:0007669"/>
    <property type="project" value="TreeGrafter"/>
</dbReference>
<dbReference type="Pfam" id="PF13225">
    <property type="entry name" value="D27-like_C"/>
    <property type="match status" value="1"/>
</dbReference>
<dbReference type="EMBL" id="JANJYI010000005">
    <property type="protein sequence ID" value="KAK2648452.1"/>
    <property type="molecule type" value="Genomic_DNA"/>
</dbReference>
<protein>
    <recommendedName>
        <fullName evidence="2">Beta-carotene isomerase D27-like C-terminal domain-containing protein</fullName>
    </recommendedName>
</protein>
<dbReference type="InterPro" id="IPR025114">
    <property type="entry name" value="D27-like_C"/>
</dbReference>
<feature type="domain" description="Beta-carotene isomerase D27-like C-terminal" evidence="2">
    <location>
        <begin position="178"/>
        <end position="259"/>
    </location>
</feature>
<evidence type="ECO:0000256" key="1">
    <source>
        <dbReference type="SAM" id="MobiDB-lite"/>
    </source>
</evidence>
<organism evidence="3 4">
    <name type="scientific">Dipteronia dyeriana</name>
    <dbReference type="NCBI Taxonomy" id="168575"/>
    <lineage>
        <taxon>Eukaryota</taxon>
        <taxon>Viridiplantae</taxon>
        <taxon>Streptophyta</taxon>
        <taxon>Embryophyta</taxon>
        <taxon>Tracheophyta</taxon>
        <taxon>Spermatophyta</taxon>
        <taxon>Magnoliopsida</taxon>
        <taxon>eudicotyledons</taxon>
        <taxon>Gunneridae</taxon>
        <taxon>Pentapetalae</taxon>
        <taxon>rosids</taxon>
        <taxon>malvids</taxon>
        <taxon>Sapindales</taxon>
        <taxon>Sapindaceae</taxon>
        <taxon>Hippocastanoideae</taxon>
        <taxon>Acereae</taxon>
        <taxon>Dipteronia</taxon>
    </lineage>
</organism>
<dbReference type="GO" id="GO:0009536">
    <property type="term" value="C:plastid"/>
    <property type="evidence" value="ECO:0007669"/>
    <property type="project" value="TreeGrafter"/>
</dbReference>
<reference evidence="3" key="1">
    <citation type="journal article" date="2023" name="Plant J.">
        <title>Genome sequences and population genomics provide insights into the demographic history, inbreeding, and mutation load of two 'living fossil' tree species of Dipteronia.</title>
        <authorList>
            <person name="Feng Y."/>
            <person name="Comes H.P."/>
            <person name="Chen J."/>
            <person name="Zhu S."/>
            <person name="Lu R."/>
            <person name="Zhang X."/>
            <person name="Li P."/>
            <person name="Qiu J."/>
            <person name="Olsen K.M."/>
            <person name="Qiu Y."/>
        </authorList>
    </citation>
    <scope>NUCLEOTIDE SEQUENCE</scope>
    <source>
        <strain evidence="3">KIB01</strain>
    </source>
</reference>
<dbReference type="PANTHER" id="PTHR33591:SF1">
    <property type="entry name" value="BETA-CAROTENE ISOMERASE D27, CHLOROPLASTIC"/>
    <property type="match status" value="1"/>
</dbReference>
<feature type="compositionally biased region" description="Polar residues" evidence="1">
    <location>
        <begin position="423"/>
        <end position="442"/>
    </location>
</feature>